<dbReference type="InterPro" id="IPR029062">
    <property type="entry name" value="Class_I_gatase-like"/>
</dbReference>
<evidence type="ECO:0000313" key="4">
    <source>
        <dbReference type="EMBL" id="AST94284.1"/>
    </source>
</evidence>
<dbReference type="STRING" id="1314751.GCA_001591425_00548"/>
<dbReference type="EMBL" id="CP018866">
    <property type="protein sequence ID" value="AST94284.1"/>
    <property type="molecule type" value="Genomic_DNA"/>
</dbReference>
<keyword evidence="5" id="KW-1185">Reference proteome</keyword>
<organism evidence="4 5">
    <name type="scientific">Sutcliffiella cohnii</name>
    <dbReference type="NCBI Taxonomy" id="33932"/>
    <lineage>
        <taxon>Bacteria</taxon>
        <taxon>Bacillati</taxon>
        <taxon>Bacillota</taxon>
        <taxon>Bacilli</taxon>
        <taxon>Bacillales</taxon>
        <taxon>Bacillaceae</taxon>
        <taxon>Sutcliffiella</taxon>
    </lineage>
</organism>
<keyword evidence="2" id="KW-1133">Transmembrane helix</keyword>
<feature type="region of interest" description="Disordered" evidence="1">
    <location>
        <begin position="887"/>
        <end position="911"/>
    </location>
</feature>
<accession>A0A223KXY4</accession>
<dbReference type="SUPFAM" id="SSF53300">
    <property type="entry name" value="vWA-like"/>
    <property type="match status" value="2"/>
</dbReference>
<gene>
    <name evidence="4" type="ORF">BC6307_08690</name>
</gene>
<evidence type="ECO:0000256" key="2">
    <source>
        <dbReference type="SAM" id="Phobius"/>
    </source>
</evidence>
<evidence type="ECO:0000313" key="5">
    <source>
        <dbReference type="Proteomes" id="UP000215224"/>
    </source>
</evidence>
<keyword evidence="2" id="KW-0812">Transmembrane</keyword>
<dbReference type="InterPro" id="IPR036465">
    <property type="entry name" value="vWFA_dom_sf"/>
</dbReference>
<dbReference type="KEGG" id="bcoh:BC6307_08690"/>
<dbReference type="InterPro" id="IPR002035">
    <property type="entry name" value="VWF_A"/>
</dbReference>
<feature type="transmembrane region" description="Helical" evidence="2">
    <location>
        <begin position="803"/>
        <end position="821"/>
    </location>
</feature>
<protein>
    <recommendedName>
        <fullName evidence="3">VWFA domain-containing protein</fullName>
    </recommendedName>
</protein>
<feature type="region of interest" description="Disordered" evidence="1">
    <location>
        <begin position="843"/>
        <end position="874"/>
    </location>
</feature>
<evidence type="ECO:0000256" key="1">
    <source>
        <dbReference type="SAM" id="MobiDB-lite"/>
    </source>
</evidence>
<dbReference type="Gene3D" id="3.40.50.410">
    <property type="entry name" value="von Willebrand factor, type A domain"/>
    <property type="match status" value="2"/>
</dbReference>
<dbReference type="Pfam" id="PF13519">
    <property type="entry name" value="VWA_2"/>
    <property type="match status" value="1"/>
</dbReference>
<feature type="compositionally biased region" description="Basic and acidic residues" evidence="1">
    <location>
        <begin position="887"/>
        <end position="901"/>
    </location>
</feature>
<dbReference type="PROSITE" id="PS50234">
    <property type="entry name" value="VWFA"/>
    <property type="match status" value="1"/>
</dbReference>
<feature type="compositionally biased region" description="Basic residues" evidence="1">
    <location>
        <begin position="902"/>
        <end position="911"/>
    </location>
</feature>
<dbReference type="Gene3D" id="3.40.50.880">
    <property type="match status" value="1"/>
</dbReference>
<proteinExistence type="predicted"/>
<reference evidence="4 5" key="1">
    <citation type="submission" date="2016-12" db="EMBL/GenBank/DDBJ databases">
        <title>The whole genome sequencing and assembly of Bacillus cohnii DSM 6307T strain.</title>
        <authorList>
            <person name="Lee Y.-J."/>
            <person name="Yi H."/>
            <person name="Bahn Y.-S."/>
            <person name="Kim J.F."/>
            <person name="Lee D.-W."/>
        </authorList>
    </citation>
    <scope>NUCLEOTIDE SEQUENCE [LARGE SCALE GENOMIC DNA]</scope>
    <source>
        <strain evidence="4 5">DSM 6307</strain>
    </source>
</reference>
<sequence length="911" mass="101025">MLLLLLPSIVSLVFFLKIKMKKGVKEYTILTLRTFVYLLLILALSVPQLLYPVQGLHTIFIVDQSESVKRVENEMLKAVNTAVASKGKEDAVAVATLANKTTLERAFSTEPGKLSSVSKNDETYFTNLEEGLTFASQYIPPDAKGRVVLLTDGVETSGNVLSQAEILAAKNVEVDVIPFQPAHVKDVLISNFTTPKSGFVGETIPLTIAVESNVDSEGELIVTQNNETVIRERVAIAEGRNYFAYQVPLQQTGMYTFKAEIIAESDEVVENNLSYAITNVSGEPRVLVVHNDGNGQNIYDSLQTSGWNVDQVSSELLPTSLAGFLQYDSILFHNVSAHHLSESQMNMMETAVRDFGVGFVMTGGNESFGLGGYFKTPIERILPVDMDVKGKKEIPSLGLVIVLDRSGSMMGEKFDLAKEAAARSVELLREEDTFGFIAFDTEPWIVVETEPIENKAEVMETIRSTPLGGGTEIYTALQLGYEQLVDLPLKRKHIILLTDGVSPHGDYESLIEEGLENNVTLSTVAIGGDADRSLLEELAEYGTGRYYDVIDASSVPSILSRETALTTKTYIEDNPHYPSIVGGYDWSRHFTEGVPSLNAYIATTIKQRAEELVISEKDDPVLARMNYGIGRTVAWTSDVTGAWSGDWPAWTGWSSLWNEIVTWSLPSFESGQYDVHQSITDGKATVNIEALEDPFMPLQVVVSSNDGEVVEAITKQTGPGQYEVTFPALPNMYFLTVSQGDNDVPINTYSTGIVVPYSTEFEQKPMNALLMEQLTTMTGGKVLEEPVEAFRDWNGNVYRTQTVITPFIVLAFLLFFLEVAIRRFGFTPLHKLGLLFRRKSKPEAKRSRVPKKTNPKSQKQEKAQAPIIEGSRDETLDWKEKKKVVTEKSEVSNDNQAERMARLLKAKNRRK</sequence>
<dbReference type="CDD" id="cd00198">
    <property type="entry name" value="vWFA"/>
    <property type="match status" value="1"/>
</dbReference>
<dbReference type="Pfam" id="PF00092">
    <property type="entry name" value="VWA"/>
    <property type="match status" value="1"/>
</dbReference>
<feature type="domain" description="VWFA" evidence="3">
    <location>
        <begin position="398"/>
        <end position="562"/>
    </location>
</feature>
<dbReference type="PANTHER" id="PTHR37947:SF2">
    <property type="entry name" value="VON WILLEBRAND FACTOR TYPE A"/>
    <property type="match status" value="1"/>
</dbReference>
<dbReference type="SMART" id="SM00327">
    <property type="entry name" value="VWA"/>
    <property type="match status" value="2"/>
</dbReference>
<dbReference type="PANTHER" id="PTHR37947">
    <property type="entry name" value="BLL2462 PROTEIN"/>
    <property type="match status" value="1"/>
</dbReference>
<name>A0A223KXY4_9BACI</name>
<dbReference type="AlphaFoldDB" id="A0A223KXY4"/>
<dbReference type="Proteomes" id="UP000215224">
    <property type="component" value="Chromosome"/>
</dbReference>
<dbReference type="SUPFAM" id="SSF52317">
    <property type="entry name" value="Class I glutamine amidotransferase-like"/>
    <property type="match status" value="1"/>
</dbReference>
<keyword evidence="2" id="KW-0472">Membrane</keyword>
<evidence type="ECO:0000259" key="3">
    <source>
        <dbReference type="PROSITE" id="PS50234"/>
    </source>
</evidence>